<gene>
    <name evidence="2" type="ORF">CD29_09265</name>
</gene>
<feature type="transmembrane region" description="Helical" evidence="1">
    <location>
        <begin position="289"/>
        <end position="310"/>
    </location>
</feature>
<dbReference type="RefSeq" id="WP_036185563.1">
    <property type="nucleotide sequence ID" value="NZ_AVDA01000009.1"/>
</dbReference>
<dbReference type="AlphaFoldDB" id="A0A0A3I228"/>
<name>A0A0A3I228_9BACL</name>
<keyword evidence="1" id="KW-0472">Membrane</keyword>
<organism evidence="2 3">
    <name type="scientific">Ureibacillus manganicus DSM 26584</name>
    <dbReference type="NCBI Taxonomy" id="1384049"/>
    <lineage>
        <taxon>Bacteria</taxon>
        <taxon>Bacillati</taxon>
        <taxon>Bacillota</taxon>
        <taxon>Bacilli</taxon>
        <taxon>Bacillales</taxon>
        <taxon>Caryophanaceae</taxon>
        <taxon>Ureibacillus</taxon>
    </lineage>
</organism>
<feature type="transmembrane region" description="Helical" evidence="1">
    <location>
        <begin position="159"/>
        <end position="181"/>
    </location>
</feature>
<keyword evidence="1" id="KW-0812">Transmembrane</keyword>
<dbReference type="eggNOG" id="ENOG502ZAW0">
    <property type="taxonomic scope" value="Bacteria"/>
</dbReference>
<evidence type="ECO:0000313" key="2">
    <source>
        <dbReference type="EMBL" id="KGR78856.1"/>
    </source>
</evidence>
<dbReference type="EMBL" id="JPVN01000009">
    <property type="protein sequence ID" value="KGR78856.1"/>
    <property type="molecule type" value="Genomic_DNA"/>
</dbReference>
<feature type="transmembrane region" description="Helical" evidence="1">
    <location>
        <begin position="215"/>
        <end position="237"/>
    </location>
</feature>
<keyword evidence="3" id="KW-1185">Reference proteome</keyword>
<dbReference type="OrthoDB" id="2167251at2"/>
<feature type="transmembrane region" description="Helical" evidence="1">
    <location>
        <begin position="257"/>
        <end position="282"/>
    </location>
</feature>
<evidence type="ECO:0000313" key="3">
    <source>
        <dbReference type="Proteomes" id="UP000030416"/>
    </source>
</evidence>
<evidence type="ECO:0000256" key="1">
    <source>
        <dbReference type="SAM" id="Phobius"/>
    </source>
</evidence>
<keyword evidence="1" id="KW-1133">Transmembrane helix</keyword>
<feature type="transmembrane region" description="Helical" evidence="1">
    <location>
        <begin position="20"/>
        <end position="36"/>
    </location>
</feature>
<dbReference type="STRING" id="1384049.CD29_09265"/>
<sequence length="372" mass="42526">MWKLLKTNFIIEKTSKKNIFAFLFVALFVFGLAIYMENEDVGNLVIKKTSEFQNLESAVSQFQVMDATKEGGSSEIYQNIVQQKRLVALQRAATNMNRPDMFVDTAIDLAKLRDEAFKLDGYEEVAVYLPTQTQNVLETLFYDHLKELEFPIFTDSLSFYQFLIFLFGILGSVWFVFLALFTSGIMIDDFRHTSLIKGYPIPFDQYVTAKGISTMLIIVVFILELFLCSLPLIYLRGLGDASYPIAVFDGNYEIYSIAQYIGVCLLYMFCIGIFVILLSIILNVLLKNMYLTLFVQLFLYAFPILYPRIISLLPFNPFNYMNFANLLSGKSLDLPHPVELDITFGLLSIVISIVLMGIVIKLFLTTGKLRRV</sequence>
<feature type="transmembrane region" description="Helical" evidence="1">
    <location>
        <begin position="342"/>
        <end position="364"/>
    </location>
</feature>
<proteinExistence type="predicted"/>
<reference evidence="2 3" key="1">
    <citation type="submission" date="2014-02" db="EMBL/GenBank/DDBJ databases">
        <title>Draft genome sequence of Lysinibacillus manganicus DSM 26584T.</title>
        <authorList>
            <person name="Zhang F."/>
            <person name="Wang G."/>
            <person name="Zhang L."/>
        </authorList>
    </citation>
    <scope>NUCLEOTIDE SEQUENCE [LARGE SCALE GENOMIC DNA]</scope>
    <source>
        <strain evidence="2 3">DSM 26584</strain>
    </source>
</reference>
<comment type="caution">
    <text evidence="2">The sequence shown here is derived from an EMBL/GenBank/DDBJ whole genome shotgun (WGS) entry which is preliminary data.</text>
</comment>
<accession>A0A0A3I228</accession>
<dbReference type="Proteomes" id="UP000030416">
    <property type="component" value="Unassembled WGS sequence"/>
</dbReference>
<protein>
    <submittedName>
        <fullName evidence="2">Uncharacterized protein</fullName>
    </submittedName>
</protein>